<dbReference type="RefSeq" id="WP_066353049.1">
    <property type="nucleotide sequence ID" value="NZ_LOED01000011.1"/>
</dbReference>
<sequence>MNKNNRGLLHGFLMALGCVFMIVAVALLARRFGTAGNILSYALVLLCPLMHVFMMLGMHGGHGKHAGHEDERLNRDKVEGLKENA</sequence>
<reference evidence="3 4" key="1">
    <citation type="submission" date="2015-12" db="EMBL/GenBank/DDBJ databases">
        <title>Draft genome sequnece of Fervidicola ferrireducens strain Y170.</title>
        <authorList>
            <person name="Patel B.K."/>
        </authorList>
    </citation>
    <scope>NUCLEOTIDE SEQUENCE [LARGE SCALE GENOMIC DNA]</scope>
    <source>
        <strain evidence="3 4">Y170</strain>
    </source>
</reference>
<dbReference type="InParanoid" id="A0A140LA45"/>
<organism evidence="3 4">
    <name type="scientific">Fervidicola ferrireducens</name>
    <dbReference type="NCBI Taxonomy" id="520764"/>
    <lineage>
        <taxon>Bacteria</taxon>
        <taxon>Bacillati</taxon>
        <taxon>Bacillota</taxon>
        <taxon>Clostridia</taxon>
        <taxon>Thermosediminibacterales</taxon>
        <taxon>Thermosediminibacteraceae</taxon>
        <taxon>Fervidicola</taxon>
    </lineage>
</organism>
<evidence type="ECO:0008006" key="5">
    <source>
        <dbReference type="Google" id="ProtNLM"/>
    </source>
</evidence>
<evidence type="ECO:0000313" key="4">
    <source>
        <dbReference type="Proteomes" id="UP000070427"/>
    </source>
</evidence>
<keyword evidence="2" id="KW-1133">Transmembrane helix</keyword>
<feature type="region of interest" description="Disordered" evidence="1">
    <location>
        <begin position="62"/>
        <end position="85"/>
    </location>
</feature>
<dbReference type="EMBL" id="LOED01000011">
    <property type="protein sequence ID" value="KXG77420.1"/>
    <property type="molecule type" value="Genomic_DNA"/>
</dbReference>
<comment type="caution">
    <text evidence="3">The sequence shown here is derived from an EMBL/GenBank/DDBJ whole genome shotgun (WGS) entry which is preliminary data.</text>
</comment>
<dbReference type="Pfam" id="PF11666">
    <property type="entry name" value="DUF2933"/>
    <property type="match status" value="1"/>
</dbReference>
<evidence type="ECO:0000256" key="2">
    <source>
        <dbReference type="SAM" id="Phobius"/>
    </source>
</evidence>
<dbReference type="PROSITE" id="PS51257">
    <property type="entry name" value="PROKAR_LIPOPROTEIN"/>
    <property type="match status" value="1"/>
</dbReference>
<accession>A0A140LA45</accession>
<dbReference type="OrthoDB" id="2989509at2"/>
<evidence type="ECO:0000256" key="1">
    <source>
        <dbReference type="SAM" id="MobiDB-lite"/>
    </source>
</evidence>
<name>A0A140LA45_9FIRM</name>
<proteinExistence type="predicted"/>
<dbReference type="InterPro" id="IPR021682">
    <property type="entry name" value="DUF2933"/>
</dbReference>
<dbReference type="AlphaFoldDB" id="A0A140LA45"/>
<feature type="transmembrane region" description="Helical" evidence="2">
    <location>
        <begin position="12"/>
        <end position="32"/>
    </location>
</feature>
<dbReference type="Proteomes" id="UP000070427">
    <property type="component" value="Unassembled WGS sequence"/>
</dbReference>
<keyword evidence="2" id="KW-0812">Transmembrane</keyword>
<feature type="transmembrane region" description="Helical" evidence="2">
    <location>
        <begin position="38"/>
        <end position="56"/>
    </location>
</feature>
<keyword evidence="4" id="KW-1185">Reference proteome</keyword>
<dbReference type="STRING" id="520764.AN618_11480"/>
<evidence type="ECO:0000313" key="3">
    <source>
        <dbReference type="EMBL" id="KXG77420.1"/>
    </source>
</evidence>
<keyword evidence="2" id="KW-0472">Membrane</keyword>
<protein>
    <recommendedName>
        <fullName evidence="5">DUF2933 domain-containing protein</fullName>
    </recommendedName>
</protein>
<feature type="compositionally biased region" description="Basic and acidic residues" evidence="1">
    <location>
        <begin position="66"/>
        <end position="85"/>
    </location>
</feature>
<gene>
    <name evidence="3" type="ORF">AN618_11480</name>
</gene>